<dbReference type="OrthoDB" id="5864420at2759"/>
<evidence type="ECO:0000256" key="3">
    <source>
        <dbReference type="ARBA" id="ARBA00023034"/>
    </source>
</evidence>
<dbReference type="AlphaFoldDB" id="A0A9N9MQ64"/>
<evidence type="ECO:0000256" key="4">
    <source>
        <dbReference type="ARBA" id="ARBA00023054"/>
    </source>
</evidence>
<sequence length="331" mass="38126">MDIGVPSRFAVLNIEDDEVRPAGGGSRKKLDNNKQPTKKPNSTGKDASKLSWSTANGNKKKGNNDMNEKPKSSGKQRQRKNKEELDTNWKEWQKKDAKFVNDVFQEQVESAILQSKLEFEQQRKLKVIKTEPEITQGKKKKGKTMSLDQFLDKNKEPDTKELDSKISKDNDKDFFQEIYENTKKIITKDKVEQNRKKRQDVVVPEVISLAQCQEKLELERAKSAALEKDLELAKQEIARVKKRNGMLCSMLKQGEMKDKVQVLSELENLTVVKEELTQEVLNLNKLLEKERSNKIPSQNELHVKHSKEKLLPRIFLPTLHCLEDLLLGTGY</sequence>
<evidence type="ECO:0000256" key="1">
    <source>
        <dbReference type="ARBA" id="ARBA00004555"/>
    </source>
</evidence>
<name>A0A9N9MQ64_9CUCU</name>
<dbReference type="GO" id="GO:0005794">
    <property type="term" value="C:Golgi apparatus"/>
    <property type="evidence" value="ECO:0007669"/>
    <property type="project" value="UniProtKB-SubCell"/>
</dbReference>
<comment type="similarity">
    <text evidence="2">Belongs to the GKAP1 family.</text>
</comment>
<dbReference type="GO" id="GO:0007165">
    <property type="term" value="P:signal transduction"/>
    <property type="evidence" value="ECO:0007669"/>
    <property type="project" value="InterPro"/>
</dbReference>
<protein>
    <recommendedName>
        <fullName evidence="9">G kinase-anchoring protein 1</fullName>
    </recommendedName>
</protein>
<comment type="subcellular location">
    <subcellularLocation>
        <location evidence="1">Golgi apparatus</location>
    </subcellularLocation>
</comment>
<feature type="compositionally biased region" description="Basic and acidic residues" evidence="6">
    <location>
        <begin position="81"/>
        <end position="91"/>
    </location>
</feature>
<gene>
    <name evidence="7" type="ORF">CEUTPL_LOCUS7399</name>
</gene>
<keyword evidence="4 5" id="KW-0175">Coiled coil</keyword>
<evidence type="ECO:0000313" key="8">
    <source>
        <dbReference type="Proteomes" id="UP001152799"/>
    </source>
</evidence>
<organism evidence="7 8">
    <name type="scientific">Ceutorhynchus assimilis</name>
    <name type="common">cabbage seed weevil</name>
    <dbReference type="NCBI Taxonomy" id="467358"/>
    <lineage>
        <taxon>Eukaryota</taxon>
        <taxon>Metazoa</taxon>
        <taxon>Ecdysozoa</taxon>
        <taxon>Arthropoda</taxon>
        <taxon>Hexapoda</taxon>
        <taxon>Insecta</taxon>
        <taxon>Pterygota</taxon>
        <taxon>Neoptera</taxon>
        <taxon>Endopterygota</taxon>
        <taxon>Coleoptera</taxon>
        <taxon>Polyphaga</taxon>
        <taxon>Cucujiformia</taxon>
        <taxon>Curculionidae</taxon>
        <taxon>Ceutorhynchinae</taxon>
        <taxon>Ceutorhynchus</taxon>
    </lineage>
</organism>
<proteinExistence type="inferred from homology"/>
<evidence type="ECO:0000256" key="2">
    <source>
        <dbReference type="ARBA" id="ARBA00006662"/>
    </source>
</evidence>
<evidence type="ECO:0000256" key="5">
    <source>
        <dbReference type="SAM" id="Coils"/>
    </source>
</evidence>
<accession>A0A9N9MQ64</accession>
<evidence type="ECO:0000313" key="7">
    <source>
        <dbReference type="EMBL" id="CAG9766827.1"/>
    </source>
</evidence>
<dbReference type="InterPro" id="IPR026109">
    <property type="entry name" value="GKAP1"/>
</dbReference>
<dbReference type="PANTHER" id="PTHR14899:SF0">
    <property type="entry name" value="G KINASE-ANCHORING PROTEIN 1"/>
    <property type="match status" value="1"/>
</dbReference>
<evidence type="ECO:0000256" key="6">
    <source>
        <dbReference type="SAM" id="MobiDB-lite"/>
    </source>
</evidence>
<keyword evidence="8" id="KW-1185">Reference proteome</keyword>
<feature type="coiled-coil region" evidence="5">
    <location>
        <begin position="209"/>
        <end position="293"/>
    </location>
</feature>
<evidence type="ECO:0008006" key="9">
    <source>
        <dbReference type="Google" id="ProtNLM"/>
    </source>
</evidence>
<dbReference type="PANTHER" id="PTHR14899">
    <property type="entry name" value="G KINASE ANCHORING PROTEIN 1"/>
    <property type="match status" value="1"/>
</dbReference>
<feature type="compositionally biased region" description="Polar residues" evidence="6">
    <location>
        <begin position="33"/>
        <end position="55"/>
    </location>
</feature>
<feature type="compositionally biased region" description="Basic and acidic residues" evidence="6">
    <location>
        <begin position="62"/>
        <end position="71"/>
    </location>
</feature>
<keyword evidence="3" id="KW-0333">Golgi apparatus</keyword>
<reference evidence="7" key="1">
    <citation type="submission" date="2022-01" db="EMBL/GenBank/DDBJ databases">
        <authorList>
            <person name="King R."/>
        </authorList>
    </citation>
    <scope>NUCLEOTIDE SEQUENCE</scope>
</reference>
<dbReference type="EMBL" id="OU892279">
    <property type="protein sequence ID" value="CAG9766827.1"/>
    <property type="molecule type" value="Genomic_DNA"/>
</dbReference>
<feature type="region of interest" description="Disordered" evidence="6">
    <location>
        <begin position="1"/>
        <end position="91"/>
    </location>
</feature>
<dbReference type="Proteomes" id="UP001152799">
    <property type="component" value="Chromosome 3"/>
</dbReference>